<dbReference type="EMBL" id="CP026512">
    <property type="protein sequence ID" value="QAX82005.1"/>
    <property type="molecule type" value="Genomic_DNA"/>
</dbReference>
<keyword evidence="2" id="KW-0808">Transferase</keyword>
<comment type="catalytic activity">
    <reaction evidence="7">
        <text>dTDP-beta-L-rhamnose + L-arginyl-[protein] = N(omega)-(alpha-L-rhamnosyl)-L-arginyl-[protein] + dTDP + H(+)</text>
        <dbReference type="Rhea" id="RHEA:66692"/>
        <dbReference type="Rhea" id="RHEA-COMP:10532"/>
        <dbReference type="Rhea" id="RHEA-COMP:17096"/>
        <dbReference type="ChEBI" id="CHEBI:15378"/>
        <dbReference type="ChEBI" id="CHEBI:29965"/>
        <dbReference type="ChEBI" id="CHEBI:57510"/>
        <dbReference type="ChEBI" id="CHEBI:58369"/>
        <dbReference type="ChEBI" id="CHEBI:167445"/>
    </reaction>
    <physiologicalReaction direction="left-to-right" evidence="7">
        <dbReference type="Rhea" id="RHEA:66693"/>
    </physiologicalReaction>
</comment>
<comment type="similarity">
    <text evidence="4">Belongs to the glycosyltransferase 104 family.</text>
</comment>
<organism evidence="8 9">
    <name type="scientific">Candidatus Pseudomonas adelgestsugas</name>
    <dbReference type="NCBI Taxonomy" id="1302376"/>
    <lineage>
        <taxon>Bacteria</taxon>
        <taxon>Pseudomonadati</taxon>
        <taxon>Pseudomonadota</taxon>
        <taxon>Gammaproteobacteria</taxon>
        <taxon>Pseudomonadales</taxon>
        <taxon>Pseudomonadaceae</taxon>
        <taxon>Pseudomonas</taxon>
    </lineage>
</organism>
<reference evidence="8 9" key="1">
    <citation type="journal article" date="2018" name="Genome Biol. Evol.">
        <title>Partnering With a Pest: Genomes of Hemlock Woolly Adelgid Symbionts Reveal Atypical Nutritional Provisioning Patterns in Dual-Obligate Bacteria.</title>
        <authorList>
            <person name="Weglarz K.M."/>
            <person name="Havill N.P."/>
            <person name="Burke G.R."/>
            <person name="von Dohlen C.D."/>
        </authorList>
    </citation>
    <scope>NUCLEOTIDE SEQUENCE [LARGE SCALE GENOMIC DNA]</scope>
    <source>
        <strain evidence="8 9">HWA_ENA</strain>
    </source>
</reference>
<dbReference type="Proteomes" id="UP000288953">
    <property type="component" value="Chromosome"/>
</dbReference>
<evidence type="ECO:0000256" key="6">
    <source>
        <dbReference type="ARBA" id="ARBA00030025"/>
    </source>
</evidence>
<dbReference type="PIRSF" id="PIRSF015557">
    <property type="entry name" value="UCP015557"/>
    <property type="match status" value="1"/>
</dbReference>
<protein>
    <recommendedName>
        <fullName evidence="5">Protein-arginine rhamnosyltransferase</fullName>
    </recommendedName>
    <alternativeName>
        <fullName evidence="6">EF-P arginine rhamnosyltransferase</fullName>
    </alternativeName>
</protein>
<evidence type="ECO:0000256" key="5">
    <source>
        <dbReference type="ARBA" id="ARBA00024416"/>
    </source>
</evidence>
<dbReference type="NCBIfam" id="TIGR03837">
    <property type="entry name" value="efp_Arg_rhamno"/>
    <property type="match status" value="1"/>
</dbReference>
<comment type="function">
    <text evidence="3">Protein-arginine rhamnosyltransferase that catalyzes the transfer of a single rhamnose to elongation factor P (EF-P) on 'Lys-32', a modification required for EF-P-dependent rescue of polyproline stalled ribosomes.</text>
</comment>
<evidence type="ECO:0000256" key="7">
    <source>
        <dbReference type="ARBA" id="ARBA00048472"/>
    </source>
</evidence>
<evidence type="ECO:0000313" key="8">
    <source>
        <dbReference type="EMBL" id="QAX82005.1"/>
    </source>
</evidence>
<keyword evidence="9" id="KW-1185">Reference proteome</keyword>
<sequence length="377" mass="43899">MKACCDIFCRVIDNYGDIGIAWRLAKQLAVEHSYEVRLWVDNAHAFKRMRQEINVQLDQQWQEGVQVCHWRTDWPQTESADVVIAAFSCQLPLNYMEAMAARERTPLWINLDYLSAEDWVTGCNRLPSVKFKSVQKYFFFPGFRLGTGGLLREVGLLAQRQAFQQEVAVQRQFLQSVGVIPIADARLISLFAYENANLASWLDILAMDRHVTHLLVPYDCIISDVQHWLEVTSLAVGDMHQRNALTVQVLPFMRQEQYDHLLWCCDFNVVRGEDSFVRAQWAGRPLLWHIYHQDKNIHLDKLNAFLELYTTTLSQAAKTAVVALWQAWNTDGDMMQTWKMLLEHWQEVSLHSQKWCLEQSLQADLATSLVKFYESWI</sequence>
<keyword evidence="1" id="KW-0328">Glycosyltransferase</keyword>
<gene>
    <name evidence="8" type="ORF">C3B55_00681</name>
</gene>
<accession>A0ABX5RA20</accession>
<name>A0ABX5RA20_9PSED</name>
<evidence type="ECO:0000256" key="1">
    <source>
        <dbReference type="ARBA" id="ARBA00022676"/>
    </source>
</evidence>
<dbReference type="InterPro" id="IPR016633">
    <property type="entry name" value="EarP"/>
</dbReference>
<evidence type="ECO:0000256" key="3">
    <source>
        <dbReference type="ARBA" id="ARBA00024303"/>
    </source>
</evidence>
<dbReference type="Pfam" id="PF10093">
    <property type="entry name" value="EarP"/>
    <property type="match status" value="1"/>
</dbReference>
<evidence type="ECO:0000256" key="4">
    <source>
        <dbReference type="ARBA" id="ARBA00024346"/>
    </source>
</evidence>
<evidence type="ECO:0000256" key="2">
    <source>
        <dbReference type="ARBA" id="ARBA00022679"/>
    </source>
</evidence>
<dbReference type="RefSeq" id="WP_129211345.1">
    <property type="nucleotide sequence ID" value="NZ_CP026512.1"/>
</dbReference>
<evidence type="ECO:0000313" key="9">
    <source>
        <dbReference type="Proteomes" id="UP000288953"/>
    </source>
</evidence>
<proteinExistence type="inferred from homology"/>